<dbReference type="SUPFAM" id="SSF75005">
    <property type="entry name" value="Arabinanase/levansucrase/invertase"/>
    <property type="match status" value="1"/>
</dbReference>
<dbReference type="Gene3D" id="2.115.10.20">
    <property type="entry name" value="Glycosyl hydrolase domain, family 43"/>
    <property type="match status" value="1"/>
</dbReference>
<dbReference type="InterPro" id="IPR023296">
    <property type="entry name" value="Glyco_hydro_beta-prop_sf"/>
</dbReference>
<keyword evidence="2" id="KW-1185">Reference proteome</keyword>
<dbReference type="PANTHER" id="PTHR22925:SF3">
    <property type="entry name" value="GLYCOSYL HYDROLASE FAMILY PROTEIN 43"/>
    <property type="match status" value="1"/>
</dbReference>
<dbReference type="Proteomes" id="UP000560658">
    <property type="component" value="Unassembled WGS sequence"/>
</dbReference>
<name>A0A840D5A3_9BACE</name>
<dbReference type="PANTHER" id="PTHR22925">
    <property type="entry name" value="GLYCOSYL HYDROLASE 43 FAMILY MEMBER"/>
    <property type="match status" value="1"/>
</dbReference>
<protein>
    <recommendedName>
        <fullName evidence="3">Beta-glucanase</fullName>
    </recommendedName>
</protein>
<gene>
    <name evidence="1" type="ORF">GGR06_003457</name>
</gene>
<dbReference type="EMBL" id="JACIER010000017">
    <property type="protein sequence ID" value="MBB4045638.1"/>
    <property type="molecule type" value="Genomic_DNA"/>
</dbReference>
<sequence>MDADKTFGGQSTYILPIQGTDSLYIFMADMWRPESLKDSRYMWLPIQFDENDIPFIEWKDRWNTELERI</sequence>
<evidence type="ECO:0000313" key="2">
    <source>
        <dbReference type="Proteomes" id="UP000560658"/>
    </source>
</evidence>
<evidence type="ECO:0000313" key="1">
    <source>
        <dbReference type="EMBL" id="MBB4045638.1"/>
    </source>
</evidence>
<organism evidence="1 2">
    <name type="scientific">Bacteroides reticulotermitis</name>
    <dbReference type="NCBI Taxonomy" id="1133319"/>
    <lineage>
        <taxon>Bacteria</taxon>
        <taxon>Pseudomonadati</taxon>
        <taxon>Bacteroidota</taxon>
        <taxon>Bacteroidia</taxon>
        <taxon>Bacteroidales</taxon>
        <taxon>Bacteroidaceae</taxon>
        <taxon>Bacteroides</taxon>
    </lineage>
</organism>
<reference evidence="1" key="1">
    <citation type="submission" date="2020-08" db="EMBL/GenBank/DDBJ databases">
        <title>Genomic Encyclopedia of Type Strains, Phase IV (KMG-IV): sequencing the most valuable type-strain genomes for metagenomic binning, comparative biology and taxonomic classification.</title>
        <authorList>
            <person name="Goeker M."/>
        </authorList>
    </citation>
    <scope>NUCLEOTIDE SEQUENCE [LARGE SCALE GENOMIC DNA]</scope>
    <source>
        <strain evidence="1">DSM 105720</strain>
    </source>
</reference>
<dbReference type="AlphaFoldDB" id="A0A840D5A3"/>
<evidence type="ECO:0008006" key="3">
    <source>
        <dbReference type="Google" id="ProtNLM"/>
    </source>
</evidence>
<comment type="caution">
    <text evidence="1">The sequence shown here is derived from an EMBL/GenBank/DDBJ whole genome shotgun (WGS) entry which is preliminary data.</text>
</comment>
<accession>A0A840D5A3</accession>
<proteinExistence type="predicted"/>